<evidence type="ECO:0000313" key="3">
    <source>
        <dbReference type="EMBL" id="EXG82063.1"/>
    </source>
</evidence>
<dbReference type="HOGENOM" id="CLU_007383_5_2_11"/>
<dbReference type="SUPFAM" id="SSF51735">
    <property type="entry name" value="NAD(P)-binding Rossmann-fold domains"/>
    <property type="match status" value="1"/>
</dbReference>
<keyword evidence="4" id="KW-1185">Reference proteome</keyword>
<dbReference type="Gene3D" id="3.40.50.720">
    <property type="entry name" value="NAD(P)-binding Rossmann-like Domain"/>
    <property type="match status" value="1"/>
</dbReference>
<sequence>MVTAALETGVDTTTGEGVADAVAGADVVIDVTNRAVFDPEVVMDFFTTSTHTLLDAERQAGVRHHVVLSIVGVDRLSYPGYLDAKKAQERLVADSGVPFTTVRSTQFFENLTAMGTGAAQGGVIVLPTADLQPIAAADVATTVADVATSAPLNSVVEIAGPERGAFTRLIAPVLAAHGDHRPVRSDAAAGYFGVPIVPDSLVPLGPARLGRTTFEDWSTTTLETT</sequence>
<gene>
    <name evidence="3" type="ORF">CryarDRAFT_3198</name>
</gene>
<dbReference type="Pfam" id="PF13460">
    <property type="entry name" value="NAD_binding_10"/>
    <property type="match status" value="1"/>
</dbReference>
<feature type="domain" description="NAD(P)-binding" evidence="2">
    <location>
        <begin position="11"/>
        <end position="148"/>
    </location>
</feature>
<evidence type="ECO:0000256" key="1">
    <source>
        <dbReference type="ARBA" id="ARBA00022857"/>
    </source>
</evidence>
<keyword evidence="1" id="KW-0521">NADP</keyword>
<dbReference type="Proteomes" id="UP000021053">
    <property type="component" value="Unassembled WGS sequence"/>
</dbReference>
<comment type="caution">
    <text evidence="3">The sequence shown here is derived from an EMBL/GenBank/DDBJ whole genome shotgun (WGS) entry which is preliminary data.</text>
</comment>
<dbReference type="PANTHER" id="PTHR42748">
    <property type="entry name" value="NITROGEN METABOLITE REPRESSION PROTEIN NMRA FAMILY MEMBER"/>
    <property type="match status" value="1"/>
</dbReference>
<dbReference type="InterPro" id="IPR016040">
    <property type="entry name" value="NAD(P)-bd_dom"/>
</dbReference>
<protein>
    <submittedName>
        <fullName evidence="3">Putative nucleoside-diphosphate sugar epimerase</fullName>
    </submittedName>
</protein>
<proteinExistence type="predicted"/>
<dbReference type="AlphaFoldDB" id="A0A010Z3U4"/>
<evidence type="ECO:0000313" key="4">
    <source>
        <dbReference type="Proteomes" id="UP000021053"/>
    </source>
</evidence>
<reference evidence="3 4" key="1">
    <citation type="submission" date="2013-07" db="EMBL/GenBank/DDBJ databases">
        <authorList>
            <consortium name="DOE Joint Genome Institute"/>
            <person name="Eisen J."/>
            <person name="Huntemann M."/>
            <person name="Han J."/>
            <person name="Chen A."/>
            <person name="Kyrpides N."/>
            <person name="Mavromatis K."/>
            <person name="Markowitz V."/>
            <person name="Palaniappan K."/>
            <person name="Ivanova N."/>
            <person name="Schaumberg A."/>
            <person name="Pati A."/>
            <person name="Liolios K."/>
            <person name="Nordberg H.P."/>
            <person name="Cantor M.N."/>
            <person name="Hua S.X."/>
            <person name="Woyke T."/>
        </authorList>
    </citation>
    <scope>NUCLEOTIDE SEQUENCE [LARGE SCALE GENOMIC DNA]</scope>
    <source>
        <strain evidence="3 4">DSM 44712</strain>
    </source>
</reference>
<organism evidence="3 4">
    <name type="scientific">Cryptosporangium arvum DSM 44712</name>
    <dbReference type="NCBI Taxonomy" id="927661"/>
    <lineage>
        <taxon>Bacteria</taxon>
        <taxon>Bacillati</taxon>
        <taxon>Actinomycetota</taxon>
        <taxon>Actinomycetes</taxon>
        <taxon>Cryptosporangiales</taxon>
        <taxon>Cryptosporangiaceae</taxon>
        <taxon>Cryptosporangium</taxon>
    </lineage>
</organism>
<accession>A0A010Z3U4</accession>
<dbReference type="PATRIC" id="fig|927661.3.peg.3155"/>
<dbReference type="EMBL" id="JFBT01000001">
    <property type="protein sequence ID" value="EXG82063.1"/>
    <property type="molecule type" value="Genomic_DNA"/>
</dbReference>
<name>A0A010Z3U4_9ACTN</name>
<dbReference type="InterPro" id="IPR036291">
    <property type="entry name" value="NAD(P)-bd_dom_sf"/>
</dbReference>
<dbReference type="PANTHER" id="PTHR42748:SF3">
    <property type="entry name" value="BLL4366 PROTEIN"/>
    <property type="match status" value="1"/>
</dbReference>
<evidence type="ECO:0000259" key="2">
    <source>
        <dbReference type="Pfam" id="PF13460"/>
    </source>
</evidence>
<dbReference type="InterPro" id="IPR051164">
    <property type="entry name" value="NmrA-like_oxidored"/>
</dbReference>